<evidence type="ECO:0008006" key="7">
    <source>
        <dbReference type="Google" id="ProtNLM"/>
    </source>
</evidence>
<accession>A0A098C1P3</accession>
<dbReference type="InterPro" id="IPR036691">
    <property type="entry name" value="Endo/exonu/phosph_ase_sf"/>
</dbReference>
<dbReference type="Pfam" id="PF14606">
    <property type="entry name" value="Lipase_GDSL_3"/>
    <property type="match status" value="1"/>
</dbReference>
<evidence type="ECO:0000259" key="1">
    <source>
        <dbReference type="Pfam" id="PF03372"/>
    </source>
</evidence>
<reference evidence="5 6" key="1">
    <citation type="submission" date="2014-08" db="EMBL/GenBank/DDBJ databases">
        <authorList>
            <person name="Wibberg D."/>
        </authorList>
    </citation>
    <scope>NUCLEOTIDE SEQUENCE [LARGE SCALE GENOMIC DNA]</scope>
    <source>
        <strain evidence="6">ING2-E5B</strain>
    </source>
</reference>
<dbReference type="InterPro" id="IPR032740">
    <property type="entry name" value="GxDLY"/>
</dbReference>
<dbReference type="SUPFAM" id="SSF52266">
    <property type="entry name" value="SGNH hydrolase"/>
    <property type="match status" value="2"/>
</dbReference>
<dbReference type="Pfam" id="PF03372">
    <property type="entry name" value="Exo_endo_phos"/>
    <property type="match status" value="1"/>
</dbReference>
<dbReference type="HOGENOM" id="CLU_018094_0_0_10"/>
<dbReference type="Proteomes" id="UP000032417">
    <property type="component" value="Chromosome 1"/>
</dbReference>
<dbReference type="GO" id="GO:0006506">
    <property type="term" value="P:GPI anchor biosynthetic process"/>
    <property type="evidence" value="ECO:0007669"/>
    <property type="project" value="TreeGrafter"/>
</dbReference>
<dbReference type="EMBL" id="LN515532">
    <property type="protein sequence ID" value="CEA16804.1"/>
    <property type="molecule type" value="Genomic_DNA"/>
</dbReference>
<feature type="domain" description="SGNH hydrolase-type esterase" evidence="2">
    <location>
        <begin position="407"/>
        <end position="568"/>
    </location>
</feature>
<evidence type="ECO:0000259" key="2">
    <source>
        <dbReference type="Pfam" id="PF13472"/>
    </source>
</evidence>
<evidence type="ECO:0000259" key="3">
    <source>
        <dbReference type="Pfam" id="PF14606"/>
    </source>
</evidence>
<dbReference type="InterPro" id="IPR005135">
    <property type="entry name" value="Endo/exonuclease/phosphatase"/>
</dbReference>
<feature type="domain" description="SGNH hydrolase-type esterase" evidence="3">
    <location>
        <begin position="181"/>
        <end position="359"/>
    </location>
</feature>
<dbReference type="Gene3D" id="2.60.120.260">
    <property type="entry name" value="Galactose-binding domain-like"/>
    <property type="match status" value="1"/>
</dbReference>
<dbReference type="STRING" id="1562970.ING2E5B_2075"/>
<dbReference type="Pfam" id="PF13472">
    <property type="entry name" value="Lipase_GDSL_2"/>
    <property type="match status" value="1"/>
</dbReference>
<dbReference type="KEGG" id="pbt:ING2E5B_2075"/>
<name>A0A098C1P3_9BACT</name>
<dbReference type="AlphaFoldDB" id="A0A098C1P3"/>
<dbReference type="GO" id="GO:0016020">
    <property type="term" value="C:membrane"/>
    <property type="evidence" value="ECO:0007669"/>
    <property type="project" value="GOC"/>
</dbReference>
<feature type="domain" description="Endonuclease/exonuclease/phosphatase" evidence="1">
    <location>
        <begin position="599"/>
        <end position="812"/>
    </location>
</feature>
<dbReference type="PANTHER" id="PTHR14859:SF15">
    <property type="entry name" value="ENDONUCLEASE_EXONUCLEASE_PHOSPHATASE DOMAIN-CONTAINING PROTEIN"/>
    <property type="match status" value="1"/>
</dbReference>
<dbReference type="PANTHER" id="PTHR14859">
    <property type="entry name" value="CALCOFLUOR WHITE HYPERSENSITIVE PROTEIN PRECURSOR"/>
    <property type="match status" value="1"/>
</dbReference>
<dbReference type="InterPro" id="IPR051916">
    <property type="entry name" value="GPI-anchor_lipid_remodeler"/>
</dbReference>
<gene>
    <name evidence="5" type="ORF">ING2E5B_2075</name>
</gene>
<organism evidence="5 6">
    <name type="scientific">Fermentimonas caenicola</name>
    <dbReference type="NCBI Taxonomy" id="1562970"/>
    <lineage>
        <taxon>Bacteria</taxon>
        <taxon>Pseudomonadati</taxon>
        <taxon>Bacteroidota</taxon>
        <taxon>Bacteroidia</taxon>
        <taxon>Bacteroidales</taxon>
        <taxon>Dysgonomonadaceae</taxon>
        <taxon>Fermentimonas</taxon>
    </lineage>
</organism>
<dbReference type="SUPFAM" id="SSF56219">
    <property type="entry name" value="DNase I-like"/>
    <property type="match status" value="1"/>
</dbReference>
<dbReference type="InterPro" id="IPR036514">
    <property type="entry name" value="SGNH_hydro_sf"/>
</dbReference>
<protein>
    <recommendedName>
        <fullName evidence="7">Endonuclease/exonuclease/phosphatase domain-containing protein</fullName>
    </recommendedName>
</protein>
<dbReference type="GO" id="GO:0016788">
    <property type="term" value="F:hydrolase activity, acting on ester bonds"/>
    <property type="evidence" value="ECO:0007669"/>
    <property type="project" value="UniProtKB-ARBA"/>
</dbReference>
<keyword evidence="6" id="KW-1185">Reference proteome</keyword>
<sequence length="822" mass="93529">MKNSIIVFLLLSLSVLCAQGQIKWYNPMEAEYPVIQNRGWSDEIKNSYQRLPDRAEDFVRKSVWDLSENSAGLAIHFITNADKIEVRYGVSGAFAMNHMPATGKSGVDLYAIDSEGNSRFITDRYSFGDTIKFSYNDILEEEKFKHGYEYRLFLPLYNSIEWLEIGVPESAEFAFIPQLNEKPIVVYGTSIAQGGCASRPAMGWTNILSRKLDFPVVNLAFSGNGPLEKEMVDLISELDASLIIYDCLPNMTNLTAEEVKKRTTYGILAIREKSDVPILITEHIGYLNDRMIKGRKEVVDMLNRASREVFDSLRHSGISNIYYLYKDSINIPEDGTVDYIHPNDLGMQCYADAYEKIVRKILNMPKGDIKTTQAVSQRREPYIYEWKERHRQKLDKIKNSPPKKVIIGNSIIHYWSDEKGRESGPESWKEYMEPEGFFNLGCGWDRIENVLWRVYHGELDGFNAEEVVLMIGINNIGLNSDEEIVEGLEFLLRQIELRQNDAVIKVAGLLPMRSQEERIKRLNEKVSVMAKINGWHFINPGVNLLRNDKIDESLFRDGLHPNEKGYKLIAPLITSDVGKSVISGFKAPENKHEKSTRLMSYNIRNARGLDDITDYDRIANVIKSVRPDIIGIQELDSVTGRSEGVDVLNVLSRKTLMYATYAASIDYDGGKYGIGVLSKEKPISVIKVPLPCKSEPRMMLIVEMDDYYFGNTHFSLHSEDRLKSVEIIKKEVEKLNPDKPFFLVGDINATPEMGEVKELLKLFTTLISPADYTFPAGSPHSTIDYIFGYNANDDWRVMETNGVIAEKVASDHRPIFADVLIK</sequence>
<evidence type="ECO:0000313" key="6">
    <source>
        <dbReference type="Proteomes" id="UP000032417"/>
    </source>
</evidence>
<dbReference type="Gene3D" id="3.60.10.10">
    <property type="entry name" value="Endonuclease/exonuclease/phosphatase"/>
    <property type="match status" value="1"/>
</dbReference>
<evidence type="ECO:0000259" key="4">
    <source>
        <dbReference type="Pfam" id="PF14607"/>
    </source>
</evidence>
<feature type="domain" description="SGNH hydrolase-type esterase N-terminal" evidence="4">
    <location>
        <begin position="22"/>
        <end position="173"/>
    </location>
</feature>
<dbReference type="InterPro" id="IPR013830">
    <property type="entry name" value="SGNH_hydro"/>
</dbReference>
<evidence type="ECO:0000313" key="5">
    <source>
        <dbReference type="EMBL" id="CEA16804.1"/>
    </source>
</evidence>
<dbReference type="PATRIC" id="fig|1562970.3.peg.2050"/>
<dbReference type="Pfam" id="PF14607">
    <property type="entry name" value="GxDLY"/>
    <property type="match status" value="1"/>
</dbReference>
<dbReference type="Gene3D" id="3.40.50.1110">
    <property type="entry name" value="SGNH hydrolase"/>
    <property type="match status" value="2"/>
</dbReference>
<proteinExistence type="predicted"/>